<reference evidence="1" key="1">
    <citation type="submission" date="2023-11" db="EMBL/GenBank/DDBJ databases">
        <authorList>
            <person name="Poullet M."/>
        </authorList>
    </citation>
    <scope>NUCLEOTIDE SEQUENCE</scope>
    <source>
        <strain evidence="1">E1834</strain>
    </source>
</reference>
<name>A0ACB0ZL93_MELEN</name>
<dbReference type="Proteomes" id="UP001497535">
    <property type="component" value="Unassembled WGS sequence"/>
</dbReference>
<organism evidence="1 2">
    <name type="scientific">Meloidogyne enterolobii</name>
    <name type="common">Root-knot nematode worm</name>
    <name type="synonym">Meloidogyne mayaguensis</name>
    <dbReference type="NCBI Taxonomy" id="390850"/>
    <lineage>
        <taxon>Eukaryota</taxon>
        <taxon>Metazoa</taxon>
        <taxon>Ecdysozoa</taxon>
        <taxon>Nematoda</taxon>
        <taxon>Chromadorea</taxon>
        <taxon>Rhabditida</taxon>
        <taxon>Tylenchina</taxon>
        <taxon>Tylenchomorpha</taxon>
        <taxon>Tylenchoidea</taxon>
        <taxon>Meloidogynidae</taxon>
        <taxon>Meloidogyninae</taxon>
        <taxon>Meloidogyne</taxon>
    </lineage>
</organism>
<sequence>MVLKESSVNIWMQNIRLAIFGLFIGAILILVKDTRRISEGLFVGFDVLVWVMTATNSLGGLLIAGSLSRRD</sequence>
<keyword evidence="2" id="KW-1185">Reference proteome</keyword>
<gene>
    <name evidence="1" type="ORF">MENTE1834_LOCUS27004</name>
</gene>
<protein>
    <submittedName>
        <fullName evidence="1">Uncharacterized protein</fullName>
    </submittedName>
</protein>
<comment type="caution">
    <text evidence="1">The sequence shown here is derived from an EMBL/GenBank/DDBJ whole genome shotgun (WGS) entry which is preliminary data.</text>
</comment>
<accession>A0ACB0ZL93</accession>
<evidence type="ECO:0000313" key="1">
    <source>
        <dbReference type="EMBL" id="CAK5079862.1"/>
    </source>
</evidence>
<proteinExistence type="predicted"/>
<evidence type="ECO:0000313" key="2">
    <source>
        <dbReference type="Proteomes" id="UP001497535"/>
    </source>
</evidence>
<dbReference type="EMBL" id="CAVMJV010000039">
    <property type="protein sequence ID" value="CAK5079862.1"/>
    <property type="molecule type" value="Genomic_DNA"/>
</dbReference>